<dbReference type="CDD" id="cd02947">
    <property type="entry name" value="TRX_family"/>
    <property type="match status" value="1"/>
</dbReference>
<dbReference type="PRINTS" id="PR00421">
    <property type="entry name" value="THIOREDOXIN"/>
</dbReference>
<keyword evidence="3" id="KW-0249">Electron transport</keyword>
<feature type="site" description="Deprotonates C-terminal active site Cys" evidence="8">
    <location>
        <position position="27"/>
    </location>
</feature>
<dbReference type="PIRSF" id="PIRSF000077">
    <property type="entry name" value="Thioredoxin"/>
    <property type="match status" value="1"/>
</dbReference>
<accession>A0A5M6DR07</accession>
<comment type="caution">
    <text evidence="11">The sequence shown here is derived from an EMBL/GenBank/DDBJ whole genome shotgun (WGS) entry which is preliminary data.</text>
</comment>
<dbReference type="PANTHER" id="PTHR45663:SF11">
    <property type="entry name" value="GEO12009P1"/>
    <property type="match status" value="1"/>
</dbReference>
<feature type="site" description="Deprotonates C-terminal active site Cys" evidence="8">
    <location>
        <position position="20"/>
    </location>
</feature>
<dbReference type="PROSITE" id="PS51352">
    <property type="entry name" value="THIOREDOXIN_2"/>
    <property type="match status" value="1"/>
</dbReference>
<dbReference type="Gene3D" id="3.40.30.10">
    <property type="entry name" value="Glutaredoxin"/>
    <property type="match status" value="1"/>
</dbReference>
<evidence type="ECO:0000256" key="7">
    <source>
        <dbReference type="PIRNR" id="PIRNR000077"/>
    </source>
</evidence>
<evidence type="ECO:0000259" key="10">
    <source>
        <dbReference type="PROSITE" id="PS51352"/>
    </source>
</evidence>
<keyword evidence="12" id="KW-1185">Reference proteome</keyword>
<dbReference type="InterPro" id="IPR036249">
    <property type="entry name" value="Thioredoxin-like_sf"/>
</dbReference>
<dbReference type="Pfam" id="PF00085">
    <property type="entry name" value="Thioredoxin"/>
    <property type="match status" value="1"/>
</dbReference>
<feature type="active site" description="Nucleophile" evidence="8">
    <location>
        <position position="26"/>
    </location>
</feature>
<evidence type="ECO:0000256" key="5">
    <source>
        <dbReference type="ARBA" id="ARBA00023284"/>
    </source>
</evidence>
<dbReference type="EMBL" id="VWSF01000002">
    <property type="protein sequence ID" value="KAA5548630.1"/>
    <property type="molecule type" value="Genomic_DNA"/>
</dbReference>
<dbReference type="NCBIfam" id="TIGR01068">
    <property type="entry name" value="thioredoxin"/>
    <property type="match status" value="1"/>
</dbReference>
<reference evidence="11 12" key="1">
    <citation type="submission" date="2019-09" db="EMBL/GenBank/DDBJ databases">
        <title>Genome sequence and assembly of Adhaeribacter sp.</title>
        <authorList>
            <person name="Chhetri G."/>
        </authorList>
    </citation>
    <scope>NUCLEOTIDE SEQUENCE [LARGE SCALE GENOMIC DNA]</scope>
    <source>
        <strain evidence="11 12">DK36</strain>
    </source>
</reference>
<dbReference type="InterPro" id="IPR017937">
    <property type="entry name" value="Thioredoxin_CS"/>
</dbReference>
<dbReference type="FunFam" id="3.40.30.10:FF:000001">
    <property type="entry name" value="Thioredoxin"/>
    <property type="match status" value="1"/>
</dbReference>
<evidence type="ECO:0000256" key="3">
    <source>
        <dbReference type="ARBA" id="ARBA00022982"/>
    </source>
</evidence>
<dbReference type="GO" id="GO:0005737">
    <property type="term" value="C:cytoplasm"/>
    <property type="evidence" value="ECO:0007669"/>
    <property type="project" value="TreeGrafter"/>
</dbReference>
<dbReference type="InterPro" id="IPR013766">
    <property type="entry name" value="Thioredoxin_domain"/>
</dbReference>
<dbReference type="InterPro" id="IPR005746">
    <property type="entry name" value="Thioredoxin"/>
</dbReference>
<proteinExistence type="inferred from homology"/>
<comment type="similarity">
    <text evidence="1 7">Belongs to the thioredoxin family.</text>
</comment>
<dbReference type="PANTHER" id="PTHR45663">
    <property type="entry name" value="GEO12009P1"/>
    <property type="match status" value="1"/>
</dbReference>
<evidence type="ECO:0000313" key="11">
    <source>
        <dbReference type="EMBL" id="KAA5548630.1"/>
    </source>
</evidence>
<feature type="active site" description="Nucleophile" evidence="8">
    <location>
        <position position="29"/>
    </location>
</feature>
<evidence type="ECO:0000256" key="4">
    <source>
        <dbReference type="ARBA" id="ARBA00023157"/>
    </source>
</evidence>
<protein>
    <recommendedName>
        <fullName evidence="6 7">Thioredoxin</fullName>
    </recommendedName>
</protein>
<keyword evidence="2" id="KW-0813">Transport</keyword>
<feature type="domain" description="Thioredoxin" evidence="10">
    <location>
        <begin position="1"/>
        <end position="102"/>
    </location>
</feature>
<dbReference type="GO" id="GO:0015035">
    <property type="term" value="F:protein-disulfide reductase activity"/>
    <property type="evidence" value="ECO:0007669"/>
    <property type="project" value="UniProtKB-UniRule"/>
</dbReference>
<keyword evidence="4 9" id="KW-1015">Disulfide bond</keyword>
<evidence type="ECO:0000256" key="6">
    <source>
        <dbReference type="NCBIfam" id="TIGR01068"/>
    </source>
</evidence>
<evidence type="ECO:0000313" key="12">
    <source>
        <dbReference type="Proteomes" id="UP000323426"/>
    </source>
</evidence>
<feature type="disulfide bond" description="Redox-active" evidence="9">
    <location>
        <begin position="26"/>
        <end position="29"/>
    </location>
</feature>
<keyword evidence="5 9" id="KW-0676">Redox-active center</keyword>
<dbReference type="RefSeq" id="WP_150086958.1">
    <property type="nucleotide sequence ID" value="NZ_VWSF01000002.1"/>
</dbReference>
<dbReference type="SUPFAM" id="SSF52833">
    <property type="entry name" value="Thioredoxin-like"/>
    <property type="match status" value="1"/>
</dbReference>
<feature type="site" description="Contributes to redox potential value" evidence="8">
    <location>
        <position position="28"/>
    </location>
</feature>
<organism evidence="11 12">
    <name type="scientific">Adhaeribacter rhizoryzae</name>
    <dbReference type="NCBI Taxonomy" id="2607907"/>
    <lineage>
        <taxon>Bacteria</taxon>
        <taxon>Pseudomonadati</taxon>
        <taxon>Bacteroidota</taxon>
        <taxon>Cytophagia</taxon>
        <taxon>Cytophagales</taxon>
        <taxon>Hymenobacteraceae</taxon>
        <taxon>Adhaeribacter</taxon>
    </lineage>
</organism>
<evidence type="ECO:0000256" key="9">
    <source>
        <dbReference type="PIRSR" id="PIRSR000077-4"/>
    </source>
</evidence>
<evidence type="ECO:0000256" key="2">
    <source>
        <dbReference type="ARBA" id="ARBA00022448"/>
    </source>
</evidence>
<dbReference type="AlphaFoldDB" id="A0A5M6DR07"/>
<sequence>MPKKSFSELINSPGMPVLVDFYADWCGPCKTMSPIIQQVASENAGKIKVIKVDVDKNQAVAQQFRVQGIPTLMLFQGGKVLWRQSGVVPAHQLNQVLRQYTSNGATS</sequence>
<evidence type="ECO:0000256" key="1">
    <source>
        <dbReference type="ARBA" id="ARBA00008987"/>
    </source>
</evidence>
<dbReference type="Proteomes" id="UP000323426">
    <property type="component" value="Unassembled WGS sequence"/>
</dbReference>
<gene>
    <name evidence="11" type="primary">trxA</name>
    <name evidence="11" type="ORF">F0145_03690</name>
</gene>
<evidence type="ECO:0000256" key="8">
    <source>
        <dbReference type="PIRSR" id="PIRSR000077-1"/>
    </source>
</evidence>
<name>A0A5M6DR07_9BACT</name>
<dbReference type="PROSITE" id="PS00194">
    <property type="entry name" value="THIOREDOXIN_1"/>
    <property type="match status" value="1"/>
</dbReference>